<keyword evidence="2" id="KW-1185">Reference proteome</keyword>
<evidence type="ECO:0000313" key="2">
    <source>
        <dbReference type="Proteomes" id="UP001330749"/>
    </source>
</evidence>
<name>A0ABU6N7U0_9BACI</name>
<dbReference type="Proteomes" id="UP001330749">
    <property type="component" value="Unassembled WGS sequence"/>
</dbReference>
<organism evidence="1 2">
    <name type="scientific">Bacillus xiapuensis</name>
    <dbReference type="NCBI Taxonomy" id="2014075"/>
    <lineage>
        <taxon>Bacteria</taxon>
        <taxon>Bacillati</taxon>
        <taxon>Bacillota</taxon>
        <taxon>Bacilli</taxon>
        <taxon>Bacillales</taxon>
        <taxon>Bacillaceae</taxon>
        <taxon>Bacillus</taxon>
    </lineage>
</organism>
<evidence type="ECO:0000313" key="1">
    <source>
        <dbReference type="EMBL" id="MED3562288.1"/>
    </source>
</evidence>
<proteinExistence type="predicted"/>
<accession>A0ABU6N7U0</accession>
<dbReference type="RefSeq" id="WP_327967192.1">
    <property type="nucleotide sequence ID" value="NZ_JARMQG010000084.1"/>
</dbReference>
<dbReference type="EMBL" id="JARMQG010000084">
    <property type="protein sequence ID" value="MED3562288.1"/>
    <property type="molecule type" value="Genomic_DNA"/>
</dbReference>
<gene>
    <name evidence="1" type="ORF">P4447_07455</name>
</gene>
<comment type="caution">
    <text evidence="1">The sequence shown here is derived from an EMBL/GenBank/DDBJ whole genome shotgun (WGS) entry which is preliminary data.</text>
</comment>
<reference evidence="1 2" key="1">
    <citation type="submission" date="2023-03" db="EMBL/GenBank/DDBJ databases">
        <title>Bacillus Genome Sequencing.</title>
        <authorList>
            <person name="Dunlap C."/>
        </authorList>
    </citation>
    <scope>NUCLEOTIDE SEQUENCE [LARGE SCALE GENOMIC DNA]</scope>
    <source>
        <strain evidence="1 2">B-14544</strain>
    </source>
</reference>
<protein>
    <submittedName>
        <fullName evidence="1">Uncharacterized protein</fullName>
    </submittedName>
</protein>
<sequence length="75" mass="8750">MNELNVKNCTDYLVSMDFENIQFKGEQNKCLYFSAIDEDYKRKNIEFDPLFNKEGIVVSVEGKHGGWIILDVLKD</sequence>